<organism evidence="2 3">
    <name type="scientific">Cyanidium caldarium</name>
    <name type="common">Red alga</name>
    <dbReference type="NCBI Taxonomy" id="2771"/>
    <lineage>
        <taxon>Eukaryota</taxon>
        <taxon>Rhodophyta</taxon>
        <taxon>Bangiophyceae</taxon>
        <taxon>Cyanidiales</taxon>
        <taxon>Cyanidiaceae</taxon>
        <taxon>Cyanidium</taxon>
    </lineage>
</organism>
<evidence type="ECO:0000313" key="2">
    <source>
        <dbReference type="EMBL" id="KAK4537414.1"/>
    </source>
</evidence>
<evidence type="ECO:0000313" key="3">
    <source>
        <dbReference type="Proteomes" id="UP001301350"/>
    </source>
</evidence>
<sequence length="244" mass="26882">MSQSSERTSIIRKTKEGCAFAGGGATEWRCRPVWLVGLGRQHDVVGLARTAAVTTSRRPSSRRADAVALGRAFKANRDSASPNYDRRLSFPLRHLSSRPVWSLPHYRARASPPRRRPALAFWCCQGAGGGKSTDNSTKPCSMCNGSGRISCPVCESEGVVGRTIRCPYCGGRKTMVCPLCVEDVYEASWEPRAPPLGSEEEDDPELAGIEDERVRGLYRSTRDHLRHSHEAQQREDNAPAEEGQ</sequence>
<dbReference type="AlphaFoldDB" id="A0AAV9IYP6"/>
<dbReference type="EMBL" id="JANCYW010000012">
    <property type="protein sequence ID" value="KAK4537414.1"/>
    <property type="molecule type" value="Genomic_DNA"/>
</dbReference>
<accession>A0AAV9IYP6</accession>
<feature type="region of interest" description="Disordered" evidence="1">
    <location>
        <begin position="191"/>
        <end position="244"/>
    </location>
</feature>
<feature type="compositionally biased region" description="Basic and acidic residues" evidence="1">
    <location>
        <begin position="210"/>
        <end position="237"/>
    </location>
</feature>
<reference evidence="2 3" key="1">
    <citation type="submission" date="2022-07" db="EMBL/GenBank/DDBJ databases">
        <title>Genome-wide signatures of adaptation to extreme environments.</title>
        <authorList>
            <person name="Cho C.H."/>
            <person name="Yoon H.S."/>
        </authorList>
    </citation>
    <scope>NUCLEOTIDE SEQUENCE [LARGE SCALE GENOMIC DNA]</scope>
    <source>
        <strain evidence="2 3">DBV 063 E5</strain>
    </source>
</reference>
<keyword evidence="3" id="KW-1185">Reference proteome</keyword>
<evidence type="ECO:0000256" key="1">
    <source>
        <dbReference type="SAM" id="MobiDB-lite"/>
    </source>
</evidence>
<proteinExistence type="predicted"/>
<gene>
    <name evidence="2" type="ORF">CDCA_CDCA12G3439</name>
</gene>
<protein>
    <submittedName>
        <fullName evidence="2">Uncharacterized protein</fullName>
    </submittedName>
</protein>
<comment type="caution">
    <text evidence="2">The sequence shown here is derived from an EMBL/GenBank/DDBJ whole genome shotgun (WGS) entry which is preliminary data.</text>
</comment>
<dbReference type="Proteomes" id="UP001301350">
    <property type="component" value="Unassembled WGS sequence"/>
</dbReference>
<name>A0AAV9IYP6_CYACA</name>
<feature type="compositionally biased region" description="Acidic residues" evidence="1">
    <location>
        <begin position="198"/>
        <end position="209"/>
    </location>
</feature>